<dbReference type="InterPro" id="IPR023772">
    <property type="entry name" value="DNA-bd_HTH_TetR-type_CS"/>
</dbReference>
<organism evidence="7">
    <name type="scientific">Streptomyces tabacisoli</name>
    <dbReference type="NCBI Taxonomy" id="3156398"/>
    <lineage>
        <taxon>Bacteria</taxon>
        <taxon>Bacillati</taxon>
        <taxon>Actinomycetota</taxon>
        <taxon>Actinomycetes</taxon>
        <taxon>Kitasatosporales</taxon>
        <taxon>Streptomycetaceae</taxon>
        <taxon>Streptomyces</taxon>
    </lineage>
</organism>
<dbReference type="InterPro" id="IPR036271">
    <property type="entry name" value="Tet_transcr_reg_TetR-rel_C_sf"/>
</dbReference>
<evidence type="ECO:0000259" key="6">
    <source>
        <dbReference type="PROSITE" id="PS50977"/>
    </source>
</evidence>
<dbReference type="KEGG" id="stac:ABII15_24010"/>
<feature type="domain" description="HTH tetR-type" evidence="6">
    <location>
        <begin position="10"/>
        <end position="70"/>
    </location>
</feature>
<dbReference type="PANTHER" id="PTHR30055:SF151">
    <property type="entry name" value="TRANSCRIPTIONAL REGULATORY PROTEIN"/>
    <property type="match status" value="1"/>
</dbReference>
<dbReference type="Pfam" id="PF00440">
    <property type="entry name" value="TetR_N"/>
    <property type="match status" value="1"/>
</dbReference>
<dbReference type="PROSITE" id="PS01081">
    <property type="entry name" value="HTH_TETR_1"/>
    <property type="match status" value="1"/>
</dbReference>
<sequence length="227" mass="25000">MKKPKPDRPRLDKAQVADTALGLLNDVGLEGLTLRAIAKELNVQAPALYWHFKNKQALLDEMATVMFRRMVGAEEPAAAVGYEPHRPHGPWQEWLMLGNRRLRATLLRYRDGAKVFSGSRFTGTDHGPGMEANLRFLTEAGFTADQAAWASSTTYLYTLGFVTEEQGMQPHSPDGPPGVDVAGRAELLADYPLAAAAGEQLFAGYDERFEEGLRLIVAGIEARYGVR</sequence>
<dbReference type="SUPFAM" id="SSF48498">
    <property type="entry name" value="Tetracyclin repressor-like, C-terminal domain"/>
    <property type="match status" value="1"/>
</dbReference>
<dbReference type="PRINTS" id="PR00400">
    <property type="entry name" value="TETREPRESSOR"/>
</dbReference>
<dbReference type="AlphaFoldDB" id="A0AAU8J5F2"/>
<name>A0AAU8J5F2_9ACTN</name>
<evidence type="ECO:0000256" key="4">
    <source>
        <dbReference type="ARBA" id="ARBA00023163"/>
    </source>
</evidence>
<dbReference type="RefSeq" id="WP_353947175.1">
    <property type="nucleotide sequence ID" value="NZ_CP159534.1"/>
</dbReference>
<dbReference type="GO" id="GO:0003700">
    <property type="term" value="F:DNA-binding transcription factor activity"/>
    <property type="evidence" value="ECO:0007669"/>
    <property type="project" value="TreeGrafter"/>
</dbReference>
<dbReference type="InterPro" id="IPR001647">
    <property type="entry name" value="HTH_TetR"/>
</dbReference>
<evidence type="ECO:0000313" key="7">
    <source>
        <dbReference type="EMBL" id="XCJ75749.1"/>
    </source>
</evidence>
<dbReference type="GO" id="GO:0046677">
    <property type="term" value="P:response to antibiotic"/>
    <property type="evidence" value="ECO:0007669"/>
    <property type="project" value="InterPro"/>
</dbReference>
<dbReference type="InterPro" id="IPR009057">
    <property type="entry name" value="Homeodomain-like_sf"/>
</dbReference>
<evidence type="ECO:0000256" key="1">
    <source>
        <dbReference type="ARBA" id="ARBA00022491"/>
    </source>
</evidence>
<dbReference type="SUPFAM" id="SSF46689">
    <property type="entry name" value="Homeodomain-like"/>
    <property type="match status" value="1"/>
</dbReference>
<protein>
    <submittedName>
        <fullName evidence="7">TetR/AcrR family transcriptional regulator C-terminal domain-containing protein</fullName>
    </submittedName>
</protein>
<accession>A0AAU8J5F2</accession>
<reference evidence="7" key="1">
    <citation type="submission" date="2024-06" db="EMBL/GenBank/DDBJ databases">
        <title>Streptomyces sp. strain HUAS MG91 genome sequences.</title>
        <authorList>
            <person name="Mo P."/>
        </authorList>
    </citation>
    <scope>NUCLEOTIDE SEQUENCE</scope>
    <source>
        <strain evidence="7">HUAS MG91</strain>
    </source>
</reference>
<dbReference type="GO" id="GO:0000976">
    <property type="term" value="F:transcription cis-regulatory region binding"/>
    <property type="evidence" value="ECO:0007669"/>
    <property type="project" value="TreeGrafter"/>
</dbReference>
<dbReference type="Pfam" id="PF02909">
    <property type="entry name" value="TetR_C_1"/>
    <property type="match status" value="1"/>
</dbReference>
<evidence type="ECO:0000256" key="5">
    <source>
        <dbReference type="PROSITE-ProRule" id="PRU00335"/>
    </source>
</evidence>
<dbReference type="GO" id="GO:0045892">
    <property type="term" value="P:negative regulation of DNA-templated transcription"/>
    <property type="evidence" value="ECO:0007669"/>
    <property type="project" value="InterPro"/>
</dbReference>
<gene>
    <name evidence="7" type="ORF">ABII15_24010</name>
</gene>
<dbReference type="Gene3D" id="1.10.10.60">
    <property type="entry name" value="Homeodomain-like"/>
    <property type="match status" value="1"/>
</dbReference>
<dbReference type="PRINTS" id="PR00455">
    <property type="entry name" value="HTHTETR"/>
</dbReference>
<dbReference type="PROSITE" id="PS50977">
    <property type="entry name" value="HTH_TETR_2"/>
    <property type="match status" value="1"/>
</dbReference>
<dbReference type="Gene3D" id="1.10.357.10">
    <property type="entry name" value="Tetracycline Repressor, domain 2"/>
    <property type="match status" value="1"/>
</dbReference>
<dbReference type="InterPro" id="IPR050109">
    <property type="entry name" value="HTH-type_TetR-like_transc_reg"/>
</dbReference>
<dbReference type="PANTHER" id="PTHR30055">
    <property type="entry name" value="HTH-TYPE TRANSCRIPTIONAL REGULATOR RUTR"/>
    <property type="match status" value="1"/>
</dbReference>
<evidence type="ECO:0000256" key="2">
    <source>
        <dbReference type="ARBA" id="ARBA00023015"/>
    </source>
</evidence>
<keyword evidence="3 5" id="KW-0238">DNA-binding</keyword>
<keyword evidence="4" id="KW-0804">Transcription</keyword>
<evidence type="ECO:0000256" key="3">
    <source>
        <dbReference type="ARBA" id="ARBA00023125"/>
    </source>
</evidence>
<keyword evidence="1" id="KW-0678">Repressor</keyword>
<feature type="DNA-binding region" description="H-T-H motif" evidence="5">
    <location>
        <begin position="33"/>
        <end position="52"/>
    </location>
</feature>
<proteinExistence type="predicted"/>
<dbReference type="EMBL" id="CP159534">
    <property type="protein sequence ID" value="XCJ75749.1"/>
    <property type="molecule type" value="Genomic_DNA"/>
</dbReference>
<keyword evidence="2" id="KW-0805">Transcription regulation</keyword>
<dbReference type="InterPro" id="IPR003012">
    <property type="entry name" value="Tet_transcr_reg_TetR"/>
</dbReference>
<dbReference type="InterPro" id="IPR004111">
    <property type="entry name" value="Repressor_TetR_C"/>
</dbReference>